<proteinExistence type="predicted"/>
<keyword evidence="4" id="KW-0863">Zinc-finger</keyword>
<dbReference type="InterPro" id="IPR019786">
    <property type="entry name" value="Zinc_finger_PHD-type_CS"/>
</dbReference>
<dbReference type="PROSITE" id="PS01359">
    <property type="entry name" value="ZF_PHD_1"/>
    <property type="match status" value="1"/>
</dbReference>
<dbReference type="OrthoDB" id="161570at2759"/>
<gene>
    <name evidence="9" type="primary">Phf20l1_1</name>
    <name evidence="9" type="ORF">GWK47_031314</name>
</gene>
<evidence type="ECO:0000256" key="3">
    <source>
        <dbReference type="ARBA" id="ARBA00022737"/>
    </source>
</evidence>
<evidence type="ECO:0000256" key="1">
    <source>
        <dbReference type="ARBA" id="ARBA00004123"/>
    </source>
</evidence>
<dbReference type="InterPro" id="IPR043449">
    <property type="entry name" value="PHF20-like"/>
</dbReference>
<dbReference type="GO" id="GO:0005634">
    <property type="term" value="C:nucleus"/>
    <property type="evidence" value="ECO:0007669"/>
    <property type="project" value="UniProtKB-SubCell"/>
</dbReference>
<evidence type="ECO:0000313" key="10">
    <source>
        <dbReference type="Proteomes" id="UP000770661"/>
    </source>
</evidence>
<evidence type="ECO:0000256" key="4">
    <source>
        <dbReference type="ARBA" id="ARBA00022771"/>
    </source>
</evidence>
<feature type="domain" description="Zinc finger PHD-type" evidence="8">
    <location>
        <begin position="97"/>
        <end position="142"/>
    </location>
</feature>
<keyword evidence="10" id="KW-1185">Reference proteome</keyword>
<dbReference type="Pfam" id="PF20826">
    <property type="entry name" value="PHD_5"/>
    <property type="match status" value="1"/>
</dbReference>
<evidence type="ECO:0000256" key="2">
    <source>
        <dbReference type="ARBA" id="ARBA00022723"/>
    </source>
</evidence>
<comment type="caution">
    <text evidence="9">The sequence shown here is derived from an EMBL/GenBank/DDBJ whole genome shotgun (WGS) entry which is preliminary data.</text>
</comment>
<keyword evidence="6" id="KW-0539">Nucleus</keyword>
<dbReference type="GO" id="GO:0008270">
    <property type="term" value="F:zinc ion binding"/>
    <property type="evidence" value="ECO:0007669"/>
    <property type="project" value="UniProtKB-KW"/>
</dbReference>
<dbReference type="InterPro" id="IPR013083">
    <property type="entry name" value="Znf_RING/FYVE/PHD"/>
</dbReference>
<evidence type="ECO:0000256" key="7">
    <source>
        <dbReference type="SAM" id="MobiDB-lite"/>
    </source>
</evidence>
<dbReference type="GO" id="GO:0006357">
    <property type="term" value="P:regulation of transcription by RNA polymerase II"/>
    <property type="evidence" value="ECO:0007669"/>
    <property type="project" value="TreeGrafter"/>
</dbReference>
<comment type="subcellular location">
    <subcellularLocation>
        <location evidence="1">Nucleus</location>
    </subcellularLocation>
</comment>
<feature type="region of interest" description="Disordered" evidence="7">
    <location>
        <begin position="36"/>
        <end position="83"/>
    </location>
</feature>
<dbReference type="Proteomes" id="UP000770661">
    <property type="component" value="Unassembled WGS sequence"/>
</dbReference>
<dbReference type="InterPro" id="IPR011011">
    <property type="entry name" value="Znf_FYVE_PHD"/>
</dbReference>
<dbReference type="SUPFAM" id="SSF57903">
    <property type="entry name" value="FYVE/PHD zinc finger"/>
    <property type="match status" value="1"/>
</dbReference>
<reference evidence="9" key="1">
    <citation type="submission" date="2020-07" db="EMBL/GenBank/DDBJ databases">
        <title>The High-quality genome of the commercially important snow crab, Chionoecetes opilio.</title>
        <authorList>
            <person name="Jeong J.-H."/>
            <person name="Ryu S."/>
        </authorList>
    </citation>
    <scope>NUCLEOTIDE SEQUENCE</scope>
    <source>
        <strain evidence="9">MADBK_172401_WGS</strain>
        <tissue evidence="9">Digestive gland</tissue>
    </source>
</reference>
<dbReference type="AlphaFoldDB" id="A0A8J4YJ10"/>
<organism evidence="9 10">
    <name type="scientific">Chionoecetes opilio</name>
    <name type="common">Atlantic snow crab</name>
    <name type="synonym">Cancer opilio</name>
    <dbReference type="NCBI Taxonomy" id="41210"/>
    <lineage>
        <taxon>Eukaryota</taxon>
        <taxon>Metazoa</taxon>
        <taxon>Ecdysozoa</taxon>
        <taxon>Arthropoda</taxon>
        <taxon>Crustacea</taxon>
        <taxon>Multicrustacea</taxon>
        <taxon>Malacostraca</taxon>
        <taxon>Eumalacostraca</taxon>
        <taxon>Eucarida</taxon>
        <taxon>Decapoda</taxon>
        <taxon>Pleocyemata</taxon>
        <taxon>Brachyura</taxon>
        <taxon>Eubrachyura</taxon>
        <taxon>Majoidea</taxon>
        <taxon>Majidae</taxon>
        <taxon>Chionoecetes</taxon>
    </lineage>
</organism>
<dbReference type="SMART" id="SM00249">
    <property type="entry name" value="PHD"/>
    <property type="match status" value="1"/>
</dbReference>
<accession>A0A8J4YJ10</accession>
<keyword evidence="5" id="KW-0862">Zinc</keyword>
<sequence length="167" mass="18544">MRSQVPSESVCEDDQQETKTVTKYRYCKHKGIVTSKASLSSVNEEPQAEALPSGSPSKKTQAPEETPSLEGEEDTGDAWVEGTEGAAVAENTAEIINCGCGSTEEEGLMLQCDVCLCWQHGDCYNIVGEDQVPDKYICSLCDHPRLERSSHKFRHHQDWLKEGRLPR</sequence>
<protein>
    <submittedName>
        <fullName evidence="9">PHD finger protein 20-like protein 1</fullName>
    </submittedName>
</protein>
<dbReference type="Gene3D" id="3.30.40.10">
    <property type="entry name" value="Zinc/RING finger domain, C3HC4 (zinc finger)"/>
    <property type="match status" value="1"/>
</dbReference>
<dbReference type="PANTHER" id="PTHR15856:SF51">
    <property type="entry name" value="MBD-R2"/>
    <property type="match status" value="1"/>
</dbReference>
<dbReference type="InterPro" id="IPR001965">
    <property type="entry name" value="Znf_PHD"/>
</dbReference>
<name>A0A8J4YJ10_CHIOP</name>
<evidence type="ECO:0000256" key="5">
    <source>
        <dbReference type="ARBA" id="ARBA00022833"/>
    </source>
</evidence>
<evidence type="ECO:0000259" key="8">
    <source>
        <dbReference type="SMART" id="SM00249"/>
    </source>
</evidence>
<evidence type="ECO:0000256" key="6">
    <source>
        <dbReference type="ARBA" id="ARBA00023242"/>
    </source>
</evidence>
<evidence type="ECO:0000313" key="9">
    <source>
        <dbReference type="EMBL" id="KAG0728993.1"/>
    </source>
</evidence>
<keyword evidence="3" id="KW-0677">Repeat</keyword>
<dbReference type="PANTHER" id="PTHR15856">
    <property type="entry name" value="PHD FINGER PROTEIN 20-RELATED"/>
    <property type="match status" value="1"/>
</dbReference>
<dbReference type="EMBL" id="JACEEZ010001614">
    <property type="protein sequence ID" value="KAG0728993.1"/>
    <property type="molecule type" value="Genomic_DNA"/>
</dbReference>
<dbReference type="GO" id="GO:0044545">
    <property type="term" value="C:NSL complex"/>
    <property type="evidence" value="ECO:0007669"/>
    <property type="project" value="TreeGrafter"/>
</dbReference>
<keyword evidence="2" id="KW-0479">Metal-binding</keyword>